<evidence type="ECO:0000313" key="1">
    <source>
        <dbReference type="EMBL" id="KEF60378.1"/>
    </source>
</evidence>
<protein>
    <submittedName>
        <fullName evidence="1">Uncharacterized protein</fullName>
    </submittedName>
</protein>
<dbReference type="HOGENOM" id="CLU_086410_0_0_1"/>
<dbReference type="RefSeq" id="XP_013262968.1">
    <property type="nucleotide sequence ID" value="XM_013407514.1"/>
</dbReference>
<accession>A0A072PM23</accession>
<keyword evidence="2" id="KW-1185">Reference proteome</keyword>
<sequence>MYPSLILPWSDAPSEAETVYRLAGYRKTKGTLFLIPPPQESLREAFNAPPRPKTRMSSGAVALCKHFERGGASSEHGRPHTFWTLPVGSNEGKTEMASHTLDKMLAEAVWKNVMLLHPGIAVYEIRNPLGYGMRWTLELREVEGEGNSEDVQARQDRKGEVKDNLVKSWEITKTIFRGFLEPIAGMDHELAAEDGGEAAA</sequence>
<dbReference type="EMBL" id="AMGV01000002">
    <property type="protein sequence ID" value="KEF60378.1"/>
    <property type="molecule type" value="Genomic_DNA"/>
</dbReference>
<evidence type="ECO:0000313" key="2">
    <source>
        <dbReference type="Proteomes" id="UP000027920"/>
    </source>
</evidence>
<gene>
    <name evidence="1" type="ORF">A1O9_01938</name>
</gene>
<dbReference type="AlphaFoldDB" id="A0A072PM23"/>
<name>A0A072PM23_9EURO</name>
<dbReference type="Proteomes" id="UP000027920">
    <property type="component" value="Unassembled WGS sequence"/>
</dbReference>
<dbReference type="OrthoDB" id="112749at2759"/>
<dbReference type="GeneID" id="25276884"/>
<comment type="caution">
    <text evidence="1">The sequence shown here is derived from an EMBL/GenBank/DDBJ whole genome shotgun (WGS) entry which is preliminary data.</text>
</comment>
<reference evidence="1 2" key="1">
    <citation type="submission" date="2013-03" db="EMBL/GenBank/DDBJ databases">
        <title>The Genome Sequence of Exophiala aquamarina CBS 119918.</title>
        <authorList>
            <consortium name="The Broad Institute Genomics Platform"/>
            <person name="Cuomo C."/>
            <person name="de Hoog S."/>
            <person name="Gorbushina A."/>
            <person name="Walker B."/>
            <person name="Young S.K."/>
            <person name="Zeng Q."/>
            <person name="Gargeya S."/>
            <person name="Fitzgerald M."/>
            <person name="Haas B."/>
            <person name="Abouelleil A."/>
            <person name="Allen A.W."/>
            <person name="Alvarado L."/>
            <person name="Arachchi H.M."/>
            <person name="Berlin A.M."/>
            <person name="Chapman S.B."/>
            <person name="Gainer-Dewar J."/>
            <person name="Goldberg J."/>
            <person name="Griggs A."/>
            <person name="Gujja S."/>
            <person name="Hansen M."/>
            <person name="Howarth C."/>
            <person name="Imamovic A."/>
            <person name="Ireland A."/>
            <person name="Larimer J."/>
            <person name="McCowan C."/>
            <person name="Murphy C."/>
            <person name="Pearson M."/>
            <person name="Poon T.W."/>
            <person name="Priest M."/>
            <person name="Roberts A."/>
            <person name="Saif S."/>
            <person name="Shea T."/>
            <person name="Sisk P."/>
            <person name="Sykes S."/>
            <person name="Wortman J."/>
            <person name="Nusbaum C."/>
            <person name="Birren B."/>
        </authorList>
    </citation>
    <scope>NUCLEOTIDE SEQUENCE [LARGE SCALE GENOMIC DNA]</scope>
    <source>
        <strain evidence="1 2">CBS 119918</strain>
    </source>
</reference>
<proteinExistence type="predicted"/>
<dbReference type="VEuPathDB" id="FungiDB:A1O9_01938"/>
<organism evidence="1 2">
    <name type="scientific">Exophiala aquamarina CBS 119918</name>
    <dbReference type="NCBI Taxonomy" id="1182545"/>
    <lineage>
        <taxon>Eukaryota</taxon>
        <taxon>Fungi</taxon>
        <taxon>Dikarya</taxon>
        <taxon>Ascomycota</taxon>
        <taxon>Pezizomycotina</taxon>
        <taxon>Eurotiomycetes</taxon>
        <taxon>Chaetothyriomycetidae</taxon>
        <taxon>Chaetothyriales</taxon>
        <taxon>Herpotrichiellaceae</taxon>
        <taxon>Exophiala</taxon>
    </lineage>
</organism>
<dbReference type="PANTHER" id="PTHR34204:SF2">
    <property type="entry name" value="RNA-BINDING ASCH DOMAIN PROTEIN"/>
    <property type="match status" value="1"/>
</dbReference>
<dbReference type="PANTHER" id="PTHR34204">
    <property type="entry name" value="RNA-BINDING ASCH DOMAIN PROTEIN"/>
    <property type="match status" value="1"/>
</dbReference>